<feature type="compositionally biased region" description="Basic residues" evidence="4">
    <location>
        <begin position="1288"/>
        <end position="1310"/>
    </location>
</feature>
<dbReference type="SUPFAM" id="SSF81296">
    <property type="entry name" value="E set domains"/>
    <property type="match status" value="1"/>
</dbReference>
<keyword evidence="5" id="KW-1133">Transmembrane helix</keyword>
<evidence type="ECO:0000256" key="4">
    <source>
        <dbReference type="SAM" id="MobiDB-lite"/>
    </source>
</evidence>
<evidence type="ECO:0000256" key="2">
    <source>
        <dbReference type="ARBA" id="ARBA00023157"/>
    </source>
</evidence>
<keyword evidence="6" id="KW-0732">Signal</keyword>
<dbReference type="Gene3D" id="2.60.40.10">
    <property type="entry name" value="Immunoglobulins"/>
    <property type="match status" value="1"/>
</dbReference>
<evidence type="ECO:0000256" key="3">
    <source>
        <dbReference type="ARBA" id="ARBA00023180"/>
    </source>
</evidence>
<dbReference type="SUPFAM" id="SSF49854">
    <property type="entry name" value="Spermadhesin, CUB domain"/>
    <property type="match status" value="1"/>
</dbReference>
<feature type="signal peptide" evidence="6">
    <location>
        <begin position="1"/>
        <end position="15"/>
    </location>
</feature>
<dbReference type="Gene3D" id="3.90.70.10">
    <property type="entry name" value="Cysteine proteinases"/>
    <property type="match status" value="1"/>
</dbReference>
<keyword evidence="3" id="KW-0325">Glycoprotein</keyword>
<comment type="similarity">
    <text evidence="1">Belongs to the peptidase C1 family.</text>
</comment>
<dbReference type="InterPro" id="IPR014756">
    <property type="entry name" value="Ig_E-set"/>
</dbReference>
<dbReference type="InterPro" id="IPR013128">
    <property type="entry name" value="Peptidase_C1A"/>
</dbReference>
<dbReference type="InterPro" id="IPR016201">
    <property type="entry name" value="PSI"/>
</dbReference>
<sequence>MASAWLFLTFGIAFATLSPYDLSLQQGETEELNFFQFHTVSQNNITSSRLLREEANRWLKIDEHLQLPESFNFFDAFPECSTKPRDQGTCGSGYAHAMAGAFGARLCKAMGGSTGEYSTQRIMDCPTSVFENAAGKHMQDSDGCSSGLTWLVALGRTPGGGEAFVREECSPYQSALYAKGSGRPRPSCPAVCPGTGAPPLRLYIEPQPADLGAIGQVEAYKRALLERGPMPANFYVYWEALLRVAAPDWTYRPTANDTLVGGHSALLVGWTANTWILQNSWGPDWGLAGQGLFHVGMRDPLALLEGFLYAAPDLVPQLPDFLFTEPPPGALLLPGQRVRLRWLTRPALRADAPLVNITLDAAGVNLGIVAASLPNSGVYEWTVPATLPEAPLYRLTIAAGVAAAHSEYFALSRWGVTVVASPAYSEPGDAGRVGPSASRETALAVGQAVSIVWGLVVGSGPGGLVDVDLVNITQPEVLLSIASRHNTTSSQGRLVWTVPPGLPLNVPLFVRVRPSEATAGMPGAAGVLSYPIRLRALPPVALGGLEGAAYEYGQTLTRPWQLGPGLASAAVTGLVVRGAQVPLASQCNSTTAPQCGPLVLPTLEAPTRYAALSLETPAGRVLSRPFVLSPGLRLSGRPERDDRMVFISPARWGHVVADLDNLTATPAASPAGTQLAIGWSTAGLWDYVDLTLAPHPAGAPAVMLATRLAAARGVAGFSWPVPAGMAPGAYELTVANSFAPHANASVAVTIPPVNCTALVSCAGCALHDGCGWCADTGRCMSAAEETSCPAASWRHGSCCAHLATCQTCGDAGAAGLGCGWCGPAGNGSCLDGWASGPSRATCPPAGWSWAHCPSACTARANCSSCLAAPGCGWCSGGASEGAGAGCFDRAQATCPLWSAQCPVFASGPHELTGLAGTLSDKEAGQGWYPAGQRASWRIAPQPAPWGPGNTVVEVTFGTPLDTGRLDAVTLYDGPNGLAPVLASFSGAAAPSGAVRSTGPVMYVEWAATGPTSGRGWRANYTAVSACLSEDCRGCAAQAGCGWCQASMACLTAFPSAPGPAQGSCSAWWGATCTEPCADHGDCLACAADAAHGCGWCPGPGTARCMPGGPQGPRGAAECPGWAWGATDRCPLAAPTVRGVDPSHGLATVSTTVTITGTGFAPGCEVFFCGVDAGLMSGSSRTLKVATPMLGPGRCDVLVVNPDRQNGTLVRAYTFDQRPHTPAPLPSCPLPSPLPFGGGSVPRSPVALVVGLAVGLSCVAFGGAGLALWCICRRRSGAQTDVLLLPTGLRRRRPAPTRGGRRRGPGARRPKKELLDPLVPDPLGDPY</sequence>
<keyword evidence="5" id="KW-0812">Transmembrane</keyword>
<dbReference type="InterPro" id="IPR013783">
    <property type="entry name" value="Ig-like_fold"/>
</dbReference>
<dbReference type="Proteomes" id="UP001141327">
    <property type="component" value="Unassembled WGS sequence"/>
</dbReference>
<dbReference type="SMART" id="SM00645">
    <property type="entry name" value="Pept_C1"/>
    <property type="match status" value="1"/>
</dbReference>
<evidence type="ECO:0000256" key="5">
    <source>
        <dbReference type="SAM" id="Phobius"/>
    </source>
</evidence>
<dbReference type="CDD" id="cd00041">
    <property type="entry name" value="CUB"/>
    <property type="match status" value="1"/>
</dbReference>
<dbReference type="PROSITE" id="PS01180">
    <property type="entry name" value="CUB"/>
    <property type="match status" value="1"/>
</dbReference>
<dbReference type="InterPro" id="IPR002909">
    <property type="entry name" value="IPT_dom"/>
</dbReference>
<protein>
    <recommendedName>
        <fullName evidence="7">CUB domain-containing protein</fullName>
    </recommendedName>
</protein>
<keyword evidence="5" id="KW-0472">Membrane</keyword>
<name>A0ABQ8UKI4_9EUKA</name>
<dbReference type="Pfam" id="PF01833">
    <property type="entry name" value="TIG"/>
    <property type="match status" value="1"/>
</dbReference>
<dbReference type="Gene3D" id="2.60.120.290">
    <property type="entry name" value="Spermadhesin, CUB domain"/>
    <property type="match status" value="1"/>
</dbReference>
<gene>
    <name evidence="8" type="ORF">PAPYR_4106</name>
</gene>
<feature type="region of interest" description="Disordered" evidence="4">
    <location>
        <begin position="1287"/>
        <end position="1326"/>
    </location>
</feature>
<keyword evidence="9" id="KW-1185">Reference proteome</keyword>
<organism evidence="8 9">
    <name type="scientific">Paratrimastix pyriformis</name>
    <dbReference type="NCBI Taxonomy" id="342808"/>
    <lineage>
        <taxon>Eukaryota</taxon>
        <taxon>Metamonada</taxon>
        <taxon>Preaxostyla</taxon>
        <taxon>Paratrimastigidae</taxon>
        <taxon>Paratrimastix</taxon>
    </lineage>
</organism>
<dbReference type="SMART" id="SM00423">
    <property type="entry name" value="PSI"/>
    <property type="match status" value="3"/>
</dbReference>
<reference evidence="8" key="1">
    <citation type="journal article" date="2022" name="bioRxiv">
        <title>Genomics of Preaxostyla Flagellates Illuminates Evolutionary Transitions and the Path Towards Mitochondrial Loss.</title>
        <authorList>
            <person name="Novak L.V.F."/>
            <person name="Treitli S.C."/>
            <person name="Pyrih J."/>
            <person name="Halakuc P."/>
            <person name="Pipaliya S.V."/>
            <person name="Vacek V."/>
            <person name="Brzon O."/>
            <person name="Soukal P."/>
            <person name="Eme L."/>
            <person name="Dacks J.B."/>
            <person name="Karnkowska A."/>
            <person name="Elias M."/>
            <person name="Hampl V."/>
        </authorList>
    </citation>
    <scope>NUCLEOTIDE SEQUENCE</scope>
    <source>
        <strain evidence="8">RCP-MX</strain>
    </source>
</reference>
<accession>A0ABQ8UKI4</accession>
<feature type="transmembrane region" description="Helical" evidence="5">
    <location>
        <begin position="1245"/>
        <end position="1270"/>
    </location>
</feature>
<dbReference type="InterPro" id="IPR038765">
    <property type="entry name" value="Papain-like_cys_pep_sf"/>
</dbReference>
<dbReference type="EMBL" id="JAPMOS010000017">
    <property type="protein sequence ID" value="KAJ4459719.1"/>
    <property type="molecule type" value="Genomic_DNA"/>
</dbReference>
<evidence type="ECO:0000259" key="7">
    <source>
        <dbReference type="PROSITE" id="PS01180"/>
    </source>
</evidence>
<keyword evidence="2" id="KW-1015">Disulfide bond</keyword>
<evidence type="ECO:0000256" key="1">
    <source>
        <dbReference type="ARBA" id="ARBA00008455"/>
    </source>
</evidence>
<comment type="caution">
    <text evidence="8">The sequence shown here is derived from an EMBL/GenBank/DDBJ whole genome shotgun (WGS) entry which is preliminary data.</text>
</comment>
<dbReference type="InterPro" id="IPR000668">
    <property type="entry name" value="Peptidase_C1A_C"/>
</dbReference>
<dbReference type="SMART" id="SM00042">
    <property type="entry name" value="CUB"/>
    <property type="match status" value="1"/>
</dbReference>
<dbReference type="PANTHER" id="PTHR12411">
    <property type="entry name" value="CYSTEINE PROTEASE FAMILY C1-RELATED"/>
    <property type="match status" value="1"/>
</dbReference>
<dbReference type="InterPro" id="IPR000859">
    <property type="entry name" value="CUB_dom"/>
</dbReference>
<feature type="chain" id="PRO_5046969912" description="CUB domain-containing protein" evidence="6">
    <location>
        <begin position="16"/>
        <end position="1326"/>
    </location>
</feature>
<evidence type="ECO:0000313" key="8">
    <source>
        <dbReference type="EMBL" id="KAJ4459719.1"/>
    </source>
</evidence>
<dbReference type="Pfam" id="PF00112">
    <property type="entry name" value="Peptidase_C1"/>
    <property type="match status" value="1"/>
</dbReference>
<evidence type="ECO:0000313" key="9">
    <source>
        <dbReference type="Proteomes" id="UP001141327"/>
    </source>
</evidence>
<proteinExistence type="inferred from homology"/>
<feature type="domain" description="CUB" evidence="7">
    <location>
        <begin position="901"/>
        <end position="1023"/>
    </location>
</feature>
<evidence type="ECO:0000256" key="6">
    <source>
        <dbReference type="SAM" id="SignalP"/>
    </source>
</evidence>
<dbReference type="SUPFAM" id="SSF54001">
    <property type="entry name" value="Cysteine proteinases"/>
    <property type="match status" value="1"/>
</dbReference>
<dbReference type="InterPro" id="IPR035914">
    <property type="entry name" value="Sperma_CUB_dom_sf"/>
</dbReference>